<comment type="PTM">
    <text evidence="6">Under oxidizing conditions two disulfide bonds are formed involving the reactive cysteines. Under reducing conditions zinc is bound to the reactive cysteines and the protein is inactive.</text>
</comment>
<keyword evidence="2 6" id="KW-0862">Zinc</keyword>
<dbReference type="GO" id="GO:0005737">
    <property type="term" value="C:cytoplasm"/>
    <property type="evidence" value="ECO:0007669"/>
    <property type="project" value="UniProtKB-SubCell"/>
</dbReference>
<dbReference type="CDD" id="cd00498">
    <property type="entry name" value="Hsp33"/>
    <property type="match status" value="1"/>
</dbReference>
<proteinExistence type="inferred from homology"/>
<organism evidence="7 8">
    <name type="scientific">Candidatus Blautia gallistercoris</name>
    <dbReference type="NCBI Taxonomy" id="2838490"/>
    <lineage>
        <taxon>Bacteria</taxon>
        <taxon>Bacillati</taxon>
        <taxon>Bacillota</taxon>
        <taxon>Clostridia</taxon>
        <taxon>Lachnospirales</taxon>
        <taxon>Lachnospiraceae</taxon>
        <taxon>Blautia</taxon>
    </lineage>
</organism>
<evidence type="ECO:0000256" key="1">
    <source>
        <dbReference type="ARBA" id="ARBA00022490"/>
    </source>
</evidence>
<feature type="disulfide bond" description="Redox-active" evidence="6">
    <location>
        <begin position="237"/>
        <end position="239"/>
    </location>
</feature>
<keyword evidence="5 6" id="KW-0676">Redox-active center</keyword>
<dbReference type="Gene3D" id="3.55.30.10">
    <property type="entry name" value="Hsp33 domain"/>
    <property type="match status" value="1"/>
</dbReference>
<dbReference type="GO" id="GO:0044183">
    <property type="term" value="F:protein folding chaperone"/>
    <property type="evidence" value="ECO:0007669"/>
    <property type="project" value="TreeGrafter"/>
</dbReference>
<evidence type="ECO:0000256" key="5">
    <source>
        <dbReference type="ARBA" id="ARBA00023284"/>
    </source>
</evidence>
<dbReference type="GO" id="GO:0042026">
    <property type="term" value="P:protein refolding"/>
    <property type="evidence" value="ECO:0007669"/>
    <property type="project" value="TreeGrafter"/>
</dbReference>
<dbReference type="EMBL" id="DXEX01000235">
    <property type="protein sequence ID" value="HIX60213.1"/>
    <property type="molecule type" value="Genomic_DNA"/>
</dbReference>
<comment type="function">
    <text evidence="6">Redox regulated molecular chaperone. Protects both thermally unfolding and oxidatively damaged proteins from irreversible aggregation. Plays an important role in the bacterial defense system toward oxidative stress.</text>
</comment>
<name>A0A9D1WJH9_9FIRM</name>
<dbReference type="Gene3D" id="3.90.1280.10">
    <property type="entry name" value="HSP33 redox switch-like"/>
    <property type="match status" value="1"/>
</dbReference>
<reference evidence="7" key="2">
    <citation type="submission" date="2021-04" db="EMBL/GenBank/DDBJ databases">
        <authorList>
            <person name="Gilroy R."/>
        </authorList>
    </citation>
    <scope>NUCLEOTIDE SEQUENCE</scope>
    <source>
        <strain evidence="7">ChiSjej1B19-8411</strain>
    </source>
</reference>
<comment type="similarity">
    <text evidence="6">Belongs to the HSP33 family.</text>
</comment>
<accession>A0A9D1WJH9</accession>
<evidence type="ECO:0000256" key="6">
    <source>
        <dbReference type="HAMAP-Rule" id="MF_00117"/>
    </source>
</evidence>
<dbReference type="InterPro" id="IPR000397">
    <property type="entry name" value="Heat_shock_Hsp33"/>
</dbReference>
<dbReference type="GO" id="GO:0051082">
    <property type="term" value="F:unfolded protein binding"/>
    <property type="evidence" value="ECO:0007669"/>
    <property type="project" value="UniProtKB-UniRule"/>
</dbReference>
<dbReference type="SUPFAM" id="SSF118352">
    <property type="entry name" value="HSP33 redox switch-like"/>
    <property type="match status" value="1"/>
</dbReference>
<evidence type="ECO:0000313" key="7">
    <source>
        <dbReference type="EMBL" id="HIX60213.1"/>
    </source>
</evidence>
<keyword evidence="1 6" id="KW-0963">Cytoplasm</keyword>
<gene>
    <name evidence="6 7" type="primary">hslO</name>
    <name evidence="7" type="ORF">IAA45_10950</name>
</gene>
<dbReference type="InterPro" id="IPR016154">
    <property type="entry name" value="Heat_shock_Hsp33_C"/>
</dbReference>
<dbReference type="PANTHER" id="PTHR30111:SF1">
    <property type="entry name" value="33 KDA CHAPERONIN"/>
    <property type="match status" value="1"/>
</dbReference>
<feature type="disulfide bond" description="Redox-active" evidence="6">
    <location>
        <begin position="270"/>
        <end position="273"/>
    </location>
</feature>
<dbReference type="HAMAP" id="MF_00117">
    <property type="entry name" value="HslO"/>
    <property type="match status" value="1"/>
</dbReference>
<dbReference type="SUPFAM" id="SSF64397">
    <property type="entry name" value="Hsp33 domain"/>
    <property type="match status" value="1"/>
</dbReference>
<dbReference type="NCBIfam" id="NF001033">
    <property type="entry name" value="PRK00114.1"/>
    <property type="match status" value="1"/>
</dbReference>
<comment type="caution">
    <text evidence="7">The sequence shown here is derived from an EMBL/GenBank/DDBJ whole genome shotgun (WGS) entry which is preliminary data.</text>
</comment>
<dbReference type="PIRSF" id="PIRSF005261">
    <property type="entry name" value="Heat_shock_Hsp33"/>
    <property type="match status" value="1"/>
</dbReference>
<dbReference type="Pfam" id="PF01430">
    <property type="entry name" value="HSP33"/>
    <property type="match status" value="1"/>
</dbReference>
<sequence length="292" mass="31540">MTDYIVRATAADHQIRAFAVTARELVEYARKAHNTSPVATAALGRLLSAGAMMGVMMKGEKDILTLQIKADGPLQGVTVTADSQGRVKGYVGNPDVCIPANARGKLDVAGAVGNGILSVIKDMGLKEPYVGQTALQTGEIAEDLTYYFATSEQVPSSVGLGVLMNRDNTVKQAGGFILQLMPFAEEKVISALEEKIAQVSSVTALLDQGLSPEGILEQLLGDLGLEINDTVPASFYCNCSKERVEKALISIGKKDLKEMIEDGKEVELNCHFCNTDYTFTVEELKEIYRRCR</sequence>
<reference evidence="7" key="1">
    <citation type="journal article" date="2021" name="PeerJ">
        <title>Extensive microbial diversity within the chicken gut microbiome revealed by metagenomics and culture.</title>
        <authorList>
            <person name="Gilroy R."/>
            <person name="Ravi A."/>
            <person name="Getino M."/>
            <person name="Pursley I."/>
            <person name="Horton D.L."/>
            <person name="Alikhan N.F."/>
            <person name="Baker D."/>
            <person name="Gharbi K."/>
            <person name="Hall N."/>
            <person name="Watson M."/>
            <person name="Adriaenssens E.M."/>
            <person name="Foster-Nyarko E."/>
            <person name="Jarju S."/>
            <person name="Secka A."/>
            <person name="Antonio M."/>
            <person name="Oren A."/>
            <person name="Chaudhuri R.R."/>
            <person name="La Ragione R."/>
            <person name="Hildebrand F."/>
            <person name="Pallen M.J."/>
        </authorList>
    </citation>
    <scope>NUCLEOTIDE SEQUENCE</scope>
    <source>
        <strain evidence="7">ChiSjej1B19-8411</strain>
    </source>
</reference>
<evidence type="ECO:0000313" key="8">
    <source>
        <dbReference type="Proteomes" id="UP000886817"/>
    </source>
</evidence>
<comment type="subcellular location">
    <subcellularLocation>
        <location evidence="6">Cytoplasm</location>
    </subcellularLocation>
</comment>
<dbReference type="Proteomes" id="UP000886817">
    <property type="component" value="Unassembled WGS sequence"/>
</dbReference>
<evidence type="ECO:0000256" key="4">
    <source>
        <dbReference type="ARBA" id="ARBA00023186"/>
    </source>
</evidence>
<evidence type="ECO:0000256" key="3">
    <source>
        <dbReference type="ARBA" id="ARBA00023157"/>
    </source>
</evidence>
<evidence type="ECO:0000256" key="2">
    <source>
        <dbReference type="ARBA" id="ARBA00022833"/>
    </source>
</evidence>
<dbReference type="InterPro" id="IPR016153">
    <property type="entry name" value="Heat_shock_Hsp33_N"/>
</dbReference>
<keyword evidence="3 6" id="KW-1015">Disulfide bond</keyword>
<protein>
    <recommendedName>
        <fullName evidence="6">33 kDa chaperonin</fullName>
    </recommendedName>
    <alternativeName>
        <fullName evidence="6">Heat shock protein 33 homolog</fullName>
        <shortName evidence="6">HSP33</shortName>
    </alternativeName>
</protein>
<keyword evidence="4 6" id="KW-0143">Chaperone</keyword>
<dbReference type="PANTHER" id="PTHR30111">
    <property type="entry name" value="33 KDA CHAPERONIN"/>
    <property type="match status" value="1"/>
</dbReference>
<dbReference type="AlphaFoldDB" id="A0A9D1WJH9"/>